<protein>
    <submittedName>
        <fullName evidence="3">Nuclear pore complex protein isoform 2</fullName>
    </submittedName>
</protein>
<feature type="region of interest" description="Disordered" evidence="2">
    <location>
        <begin position="844"/>
        <end position="876"/>
    </location>
</feature>
<dbReference type="SUPFAM" id="SSF117289">
    <property type="entry name" value="Nucleoporin domain"/>
    <property type="match status" value="1"/>
</dbReference>
<gene>
    <name evidence="3" type="ORF">EWB00_005241</name>
</gene>
<feature type="region of interest" description="Disordered" evidence="2">
    <location>
        <begin position="760"/>
        <end position="785"/>
    </location>
</feature>
<evidence type="ECO:0000256" key="1">
    <source>
        <dbReference type="SAM" id="Coils"/>
    </source>
</evidence>
<feature type="coiled-coil region" evidence="1">
    <location>
        <begin position="672"/>
        <end position="699"/>
    </location>
</feature>
<organism evidence="3 4">
    <name type="scientific">Schistosoma japonicum</name>
    <name type="common">Blood fluke</name>
    <dbReference type="NCBI Taxonomy" id="6182"/>
    <lineage>
        <taxon>Eukaryota</taxon>
        <taxon>Metazoa</taxon>
        <taxon>Spiralia</taxon>
        <taxon>Lophotrochozoa</taxon>
        <taxon>Platyhelminthes</taxon>
        <taxon>Trematoda</taxon>
        <taxon>Digenea</taxon>
        <taxon>Strigeidida</taxon>
        <taxon>Schistosomatoidea</taxon>
        <taxon>Schistosomatidae</taxon>
        <taxon>Schistosoma</taxon>
    </lineage>
</organism>
<feature type="region of interest" description="Disordered" evidence="2">
    <location>
        <begin position="901"/>
        <end position="920"/>
    </location>
</feature>
<dbReference type="Proteomes" id="UP000311919">
    <property type="component" value="Unassembled WGS sequence"/>
</dbReference>
<evidence type="ECO:0000313" key="3">
    <source>
        <dbReference type="EMBL" id="TNN10600.1"/>
    </source>
</evidence>
<dbReference type="EMBL" id="SKCS01000351">
    <property type="protein sequence ID" value="TNN10600.1"/>
    <property type="molecule type" value="Genomic_DNA"/>
</dbReference>
<proteinExistence type="predicted"/>
<evidence type="ECO:0000256" key="2">
    <source>
        <dbReference type="SAM" id="MobiDB-lite"/>
    </source>
</evidence>
<feature type="compositionally biased region" description="Polar residues" evidence="2">
    <location>
        <begin position="1803"/>
        <end position="1814"/>
    </location>
</feature>
<keyword evidence="1" id="KW-0175">Coiled coil</keyword>
<comment type="caution">
    <text evidence="3">The sequence shown here is derived from an EMBL/GenBank/DDBJ whole genome shotgun (WGS) entry which is preliminary data.</text>
</comment>
<feature type="compositionally biased region" description="Polar residues" evidence="2">
    <location>
        <begin position="864"/>
        <end position="876"/>
    </location>
</feature>
<accession>A0A4Z2D378</accession>
<reference evidence="3 4" key="1">
    <citation type="submission" date="2019-03" db="EMBL/GenBank/DDBJ databases">
        <title>An improved genome assembly of the fluke Schistosoma japonicum.</title>
        <authorList>
            <person name="Hu W."/>
            <person name="Luo F."/>
            <person name="Yin M."/>
            <person name="Mo X."/>
            <person name="Sun C."/>
            <person name="Wu Q."/>
            <person name="Zhu B."/>
            <person name="Xiang M."/>
            <person name="Wang J."/>
            <person name="Wang Y."/>
            <person name="Zhang T."/>
            <person name="Xu B."/>
            <person name="Zheng H."/>
            <person name="Feng Z."/>
        </authorList>
    </citation>
    <scope>NUCLEOTIDE SEQUENCE [LARGE SCALE GENOMIC DNA]</scope>
    <source>
        <strain evidence="3">HuSjv2</strain>
        <tissue evidence="3">Worms</tissue>
    </source>
</reference>
<feature type="region of interest" description="Disordered" evidence="2">
    <location>
        <begin position="1795"/>
        <end position="1814"/>
    </location>
</feature>
<evidence type="ECO:0000313" key="4">
    <source>
        <dbReference type="Proteomes" id="UP000311919"/>
    </source>
</evidence>
<sequence>MGELSYKQLHQFSCGKLTIPERNSLVSSCSHGCFVCVSDQCLFLYDTESYLEATRLCELRRDKPLSDHKPNITVSSVDPIIWTAFNSDGLTLSVITSSESRGTFVNLVNVIDLVKRGSTDLQNISRSVRVCGGENDLWKLRDFAWSPTDPTTFVVVLDSGVVRLFSFLTDGNGSVTLVGQLPMTANCRCVSWSPKGKQLAICLTGSLSTPNGLAQGPLILQVDPQLQQKRIVPLGHLFESNHEWNNSLPFDLLWTSSYTFLLAIKQSTNEPQLTCSTHVLYISTTSKSPEPSAVAVDGLSSQMNCDHLQYYFRFLGPNHVVVTWAYVGEEVLVLQLPPNASGNSPQVVMSVELPPDGCAVSMDVGVFRKDNESAENSLVYMIAYLSNGNVCPYLLNSNDLLTLLNPNPPKLVSLLIPKPSVPSADKTIISNSPKPTFVPSSSYSNGMPVVNQAKPSIVSSVDSNHTTQFLPINGITVCSSNHLTPTPMNSFTISTESNTTSLQNNTTVNRSFSNLDNMPTKTISENKEYCVDKSKLTDSRDIPLPKSVQVAAAHFTSALQSEAKSGRLAWRNLFNILISGDIEGKSDKSIGLDIIEARLFDVDRFLKAMDEVLIELTNAVTERKEDLTNSVNFGERLRRALRLYATSDWFHTLSGHLDPETNRLFSQVKRRARLAEAGLYDLENQIESLSSEINTVSSKNVTTILPSPSGQGKEKFSTRNVVTNDPNIMRTMDTNANLIRAERSRIDFIMEKLKRLGLSPMKNDSTKSCDKKKHQKSIRPSLNSSNISVLKDGGYDDVDNDDYANEFNPYRTMLIERDQALLRLFSNYKLPVIHPSNLCPSISSEGDSIKDAQPSPADMHSRLNDSQSKTILSPGNLNNSRLEQLLVVSGEIASNTIVSVTPKTSPKPIEKNVDDIKRSGDSPLVSSNLSFKTSASVISKPDMGSDIKESQIVDCSTASSVHPMPILNDNDRYKANATHQQSLPFGTKSTHQILFNQPNSPAAPTVSSTVNNNSLFGTSSFKPQLSTAPSIVTTSVLTSTPFVINNAGVISVPTSQKIEPSLTNSTTSVTMNRTHLVNSNQVMSTNSLINAPVIPKPIDSVNGSERETNEIKKENLIPDISSVNSPQTTIVTSKSSGLFSFLPTPVCSSSTMFGSKQDQNATSTTAAFSSASNSLFTGIPLATCTTTADSNSTTKSTAAFNYKPLFGPPISISATTTSPTSIAGDNLFLFGTLSQSPIVSKSPTTTFIPTSPIVCQTGTPLSKSEGLTTLFGSTTSTTPVALPFSGTTFAASLSTLRGGSASTTSISTPSLFDTPVFSKSTTMSSGGLFGTNVSSFQTTTSTQVPVAGLFSFLNTATTSSSFTNTTTVVTTGSTTTTSVTPSFSGLFSSSIFGNSSSSGQTLFQTTTMANNTTTAAATVTTVSPPVGLFGSLTNTSASGDKKLFSSQLTTQPGGFLFGSPSNPPVSGSKLFQTNATNLVTTTSAPPLSTTFGGLLNASSVTSTNNNTTVSAMAAQTTNANNLFNFSSGASSSLFGSSTINHGNSTPGTGLFGTVSNAQQVTSNPTAATPAASSNLFGSPLRSDTKCLDSLFSSSSLNLGGNSTNQNSTQNVFGKPFGNTAFGNQTNSTLFGSPTSVPKTNAAISASSPPSGLFGNSILGSSLFTSPTTATAVSSSGGGLFSNIETNVNSGTGLFGAQSSGGFGSSPIFGSPAFNKPVNNPSPIGQGLFGMSGPAAFNSSGGGLFGSVGSNPVAVGGSLFGSGSNPPAGGGLFASLGNKTDNLSFGSLAQNSPPGIGNIPVSPFGSSPSFTQRRA</sequence>
<dbReference type="STRING" id="6182.A0A4Z2D378"/>
<feature type="compositionally biased region" description="Basic and acidic residues" evidence="2">
    <location>
        <begin position="908"/>
        <end position="920"/>
    </location>
</feature>
<name>A0A4Z2D378_SCHJA</name>
<dbReference type="OrthoDB" id="248320at2759"/>
<keyword evidence="4" id="KW-1185">Reference proteome</keyword>